<dbReference type="EMBL" id="JAPWTJ010000167">
    <property type="protein sequence ID" value="KAJ8981758.1"/>
    <property type="molecule type" value="Genomic_DNA"/>
</dbReference>
<keyword evidence="9" id="KW-1185">Reference proteome</keyword>
<evidence type="ECO:0000256" key="1">
    <source>
        <dbReference type="ARBA" id="ARBA00022723"/>
    </source>
</evidence>
<gene>
    <name evidence="8" type="ORF">NQ317_004938</name>
</gene>
<dbReference type="InterPro" id="IPR013087">
    <property type="entry name" value="Znf_C2H2_type"/>
</dbReference>
<dbReference type="Pfam" id="PF13912">
    <property type="entry name" value="zf-C2H2_6"/>
    <property type="match status" value="1"/>
</dbReference>
<feature type="domain" description="C2H2-type" evidence="7">
    <location>
        <begin position="60"/>
        <end position="87"/>
    </location>
</feature>
<accession>A0ABQ9JWM1</accession>
<evidence type="ECO:0000256" key="4">
    <source>
        <dbReference type="ARBA" id="ARBA00022833"/>
    </source>
</evidence>
<name>A0ABQ9JWM1_9CUCU</name>
<evidence type="ECO:0000313" key="8">
    <source>
        <dbReference type="EMBL" id="KAJ8981758.1"/>
    </source>
</evidence>
<organism evidence="8 9">
    <name type="scientific">Molorchus minor</name>
    <dbReference type="NCBI Taxonomy" id="1323400"/>
    <lineage>
        <taxon>Eukaryota</taxon>
        <taxon>Metazoa</taxon>
        <taxon>Ecdysozoa</taxon>
        <taxon>Arthropoda</taxon>
        <taxon>Hexapoda</taxon>
        <taxon>Insecta</taxon>
        <taxon>Pterygota</taxon>
        <taxon>Neoptera</taxon>
        <taxon>Endopterygota</taxon>
        <taxon>Coleoptera</taxon>
        <taxon>Polyphaga</taxon>
        <taxon>Cucujiformia</taxon>
        <taxon>Chrysomeloidea</taxon>
        <taxon>Cerambycidae</taxon>
        <taxon>Lamiinae</taxon>
        <taxon>Monochamini</taxon>
        <taxon>Molorchus</taxon>
    </lineage>
</organism>
<dbReference type="SUPFAM" id="SSF57667">
    <property type="entry name" value="beta-beta-alpha zinc fingers"/>
    <property type="match status" value="5"/>
</dbReference>
<keyword evidence="3 6" id="KW-0863">Zinc-finger</keyword>
<feature type="domain" description="C2H2-type" evidence="7">
    <location>
        <begin position="170"/>
        <end position="198"/>
    </location>
</feature>
<evidence type="ECO:0000256" key="5">
    <source>
        <dbReference type="ARBA" id="ARBA00023242"/>
    </source>
</evidence>
<evidence type="ECO:0000313" key="9">
    <source>
        <dbReference type="Proteomes" id="UP001162164"/>
    </source>
</evidence>
<dbReference type="PROSITE" id="PS00028">
    <property type="entry name" value="ZINC_FINGER_C2H2_1"/>
    <property type="match status" value="9"/>
</dbReference>
<comment type="caution">
    <text evidence="8">The sequence shown here is derived from an EMBL/GenBank/DDBJ whole genome shotgun (WGS) entry which is preliminary data.</text>
</comment>
<evidence type="ECO:0000256" key="6">
    <source>
        <dbReference type="PROSITE-ProRule" id="PRU00042"/>
    </source>
</evidence>
<reference evidence="8" key="1">
    <citation type="journal article" date="2023" name="Insect Mol. Biol.">
        <title>Genome sequencing provides insights into the evolution of gene families encoding plant cell wall-degrading enzymes in longhorned beetles.</title>
        <authorList>
            <person name="Shin N.R."/>
            <person name="Okamura Y."/>
            <person name="Kirsch R."/>
            <person name="Pauchet Y."/>
        </authorList>
    </citation>
    <scope>NUCLEOTIDE SEQUENCE</scope>
    <source>
        <strain evidence="8">MMC_N1</strain>
    </source>
</reference>
<dbReference type="PANTHER" id="PTHR24393:SF34">
    <property type="entry name" value="PR_SET DOMAIN 13"/>
    <property type="match status" value="1"/>
</dbReference>
<feature type="domain" description="C2H2-type" evidence="7">
    <location>
        <begin position="142"/>
        <end position="169"/>
    </location>
</feature>
<protein>
    <recommendedName>
        <fullName evidence="7">C2H2-type domain-containing protein</fullName>
    </recommendedName>
</protein>
<feature type="domain" description="C2H2-type" evidence="7">
    <location>
        <begin position="312"/>
        <end position="339"/>
    </location>
</feature>
<keyword evidence="1" id="KW-0479">Metal-binding</keyword>
<keyword evidence="5" id="KW-0539">Nucleus</keyword>
<keyword evidence="2" id="KW-0677">Repeat</keyword>
<proteinExistence type="predicted"/>
<dbReference type="Gene3D" id="3.30.160.60">
    <property type="entry name" value="Classic Zinc Finger"/>
    <property type="match status" value="6"/>
</dbReference>
<dbReference type="PROSITE" id="PS50157">
    <property type="entry name" value="ZINC_FINGER_C2H2_2"/>
    <property type="match status" value="7"/>
</dbReference>
<evidence type="ECO:0000259" key="7">
    <source>
        <dbReference type="PROSITE" id="PS50157"/>
    </source>
</evidence>
<dbReference type="PANTHER" id="PTHR24393">
    <property type="entry name" value="ZINC FINGER PROTEIN"/>
    <property type="match status" value="1"/>
</dbReference>
<dbReference type="InterPro" id="IPR036236">
    <property type="entry name" value="Znf_C2H2_sf"/>
</dbReference>
<dbReference type="Pfam" id="PF13894">
    <property type="entry name" value="zf-C2H2_4"/>
    <property type="match status" value="1"/>
</dbReference>
<keyword evidence="4" id="KW-0862">Zinc</keyword>
<evidence type="ECO:0000256" key="2">
    <source>
        <dbReference type="ARBA" id="ARBA00022737"/>
    </source>
</evidence>
<feature type="domain" description="C2H2-type" evidence="7">
    <location>
        <begin position="199"/>
        <end position="226"/>
    </location>
</feature>
<feature type="domain" description="C2H2-type" evidence="7">
    <location>
        <begin position="227"/>
        <end position="254"/>
    </location>
</feature>
<sequence>MDIREKTCSVLSINERSELEDKSSPNIDFCDSSGEWHENLALDKLKVEIIETDIDRSDKEECETCEVLFINSHELKIHQMIHSTDHTCFICNEFVKNKFQFVGHVRKHMCAKPFRCSNCERTFPTSRETKLHMRVHSSDRPYMCTECGKAFKQITTLQDHEVVHTGEKRFKCKICEGAFATATSLRRHIRVMHETVRSFKCHFCEEAFTSKQALKQHMGIHKDIDPLKCQLCGERMSNQEEYTAHKNRHIELKQSGICEYCGNKTFYFGLKEHIQKMHQPRSCGICSLVFYDEKSMENHKKSHQEEAIKEDFICHICNKQFEFPRYLKAHIKRHQENYKKI</sequence>
<feature type="domain" description="C2H2-type" evidence="7">
    <location>
        <begin position="114"/>
        <end position="141"/>
    </location>
</feature>
<dbReference type="Proteomes" id="UP001162164">
    <property type="component" value="Unassembled WGS sequence"/>
</dbReference>
<dbReference type="SMART" id="SM00355">
    <property type="entry name" value="ZnF_C2H2"/>
    <property type="match status" value="10"/>
</dbReference>
<evidence type="ECO:0000256" key="3">
    <source>
        <dbReference type="ARBA" id="ARBA00022771"/>
    </source>
</evidence>
<dbReference type="Pfam" id="PF00096">
    <property type="entry name" value="zf-C2H2"/>
    <property type="match status" value="4"/>
</dbReference>